<organism evidence="5">
    <name type="scientific">Telmatobacter sp. DSM 110680</name>
    <dbReference type="NCBI Taxonomy" id="3036704"/>
    <lineage>
        <taxon>Bacteria</taxon>
        <taxon>Pseudomonadati</taxon>
        <taxon>Acidobacteriota</taxon>
        <taxon>Terriglobia</taxon>
        <taxon>Terriglobales</taxon>
        <taxon>Acidobacteriaceae</taxon>
        <taxon>Telmatobacter</taxon>
    </lineage>
</organism>
<feature type="region of interest" description="Disordered" evidence="2">
    <location>
        <begin position="226"/>
        <end position="253"/>
    </location>
</feature>
<dbReference type="InterPro" id="IPR056003">
    <property type="entry name" value="CT398_CC_hairpin"/>
</dbReference>
<evidence type="ECO:0000313" key="5">
    <source>
        <dbReference type="EMBL" id="XBH17194.1"/>
    </source>
</evidence>
<dbReference type="Pfam" id="PF02591">
    <property type="entry name" value="Zn_ribbon_9"/>
    <property type="match status" value="1"/>
</dbReference>
<feature type="coiled-coil region" evidence="1">
    <location>
        <begin position="52"/>
        <end position="162"/>
    </location>
</feature>
<gene>
    <name evidence="5" type="ORF">P8935_21835</name>
</gene>
<dbReference type="AlphaFoldDB" id="A0AAU7DH79"/>
<evidence type="ECO:0000256" key="2">
    <source>
        <dbReference type="SAM" id="MobiDB-lite"/>
    </source>
</evidence>
<reference evidence="5" key="1">
    <citation type="submission" date="2023-03" db="EMBL/GenBank/DDBJ databases">
        <title>Edaphobacter sp.</title>
        <authorList>
            <person name="Huber K.J."/>
            <person name="Papendorf J."/>
            <person name="Pilke C."/>
            <person name="Bunk B."/>
            <person name="Sproeer C."/>
            <person name="Pester M."/>
        </authorList>
    </citation>
    <scope>NUCLEOTIDE SEQUENCE</scope>
    <source>
        <strain evidence="5">DSM 110680</strain>
    </source>
</reference>
<dbReference type="InterPro" id="IPR003743">
    <property type="entry name" value="Zf-RING_7"/>
</dbReference>
<dbReference type="Pfam" id="PF24481">
    <property type="entry name" value="CT398_CC"/>
    <property type="match status" value="1"/>
</dbReference>
<sequence>MKLQAVELERARLAQEAKVLPLQIHQAESALAAMQAKAAATSDSLNREDSLRTKLEREIAGHRQKAARYKAQQDTVTTPAQATAIEHEMHFSEAEAERLENEEFASLERSEIQEAALATARGQVEELAAALEKTRERVAGSLKQLAEQQTSLAVEREALRKDIAPEWLSRFDRISAARGTGISRVDNQQCMGCRMGVRPQMWNQLREGELLTCDSCGRLLYWDPAMAPAPKTPQPEPPVDAGRAIRKPRQAGA</sequence>
<dbReference type="Gene3D" id="1.10.287.1490">
    <property type="match status" value="1"/>
</dbReference>
<proteinExistence type="predicted"/>
<accession>A0AAU7DH79</accession>
<keyword evidence="1" id="KW-0175">Coiled coil</keyword>
<name>A0AAU7DH79_9BACT</name>
<protein>
    <submittedName>
        <fullName evidence="5">C4-type zinc ribbon domain-containing protein</fullName>
    </submittedName>
</protein>
<dbReference type="EMBL" id="CP121196">
    <property type="protein sequence ID" value="XBH17194.1"/>
    <property type="molecule type" value="Genomic_DNA"/>
</dbReference>
<evidence type="ECO:0000259" key="3">
    <source>
        <dbReference type="Pfam" id="PF02591"/>
    </source>
</evidence>
<dbReference type="RefSeq" id="WP_348262425.1">
    <property type="nucleotide sequence ID" value="NZ_CP121196.1"/>
</dbReference>
<feature type="domain" description="CT398-like coiled coil hairpin" evidence="4">
    <location>
        <begin position="3"/>
        <end position="178"/>
    </location>
</feature>
<evidence type="ECO:0000259" key="4">
    <source>
        <dbReference type="Pfam" id="PF24481"/>
    </source>
</evidence>
<feature type="domain" description="C4-type zinc ribbon" evidence="3">
    <location>
        <begin position="190"/>
        <end position="220"/>
    </location>
</feature>
<feature type="compositionally biased region" description="Basic residues" evidence="2">
    <location>
        <begin position="244"/>
        <end position="253"/>
    </location>
</feature>
<evidence type="ECO:0000256" key="1">
    <source>
        <dbReference type="SAM" id="Coils"/>
    </source>
</evidence>